<feature type="chain" id="PRO_5014161369" description="3D domain-containing protein" evidence="1">
    <location>
        <begin position="24"/>
        <end position="235"/>
    </location>
</feature>
<keyword evidence="3" id="KW-1185">Reference proteome</keyword>
<name>A0A2I1GV60_9GLOM</name>
<dbReference type="VEuPathDB" id="FungiDB:FUN_025426"/>
<comment type="caution">
    <text evidence="2">The sequence shown here is derived from an EMBL/GenBank/DDBJ whole genome shotgun (WGS) entry which is preliminary data.</text>
</comment>
<protein>
    <recommendedName>
        <fullName evidence="4">3D domain-containing protein</fullName>
    </recommendedName>
</protein>
<evidence type="ECO:0000313" key="3">
    <source>
        <dbReference type="Proteomes" id="UP000234323"/>
    </source>
</evidence>
<sequence length="235" mass="25760">MFKSLAFLLILTFTLMIATLSLSFPTSQLSADELISSTIERRATSPFTKLISNKSVFTYYWVANEVDHKSNSVVTLKDCKKRTVATVNRDFAIEMKTEGSGRGKSGDVFNFDDCSCGSSFNCFVRLDKKKFPFGLAANGNALRPFITVAANDLRPGQLLFIPALVDLALPGGKRHNGCVIVEDRGHGFGGKHIDFFVASESTYKTLDKQKSITNVQVFDGTAPGGKKCTLQNYTV</sequence>
<evidence type="ECO:0000313" key="2">
    <source>
        <dbReference type="EMBL" id="PKY50533.1"/>
    </source>
</evidence>
<dbReference type="AlphaFoldDB" id="A0A2I1GV60"/>
<dbReference type="CDD" id="cd22785">
    <property type="entry name" value="DPBB_MltA-like"/>
    <property type="match status" value="1"/>
</dbReference>
<proteinExistence type="predicted"/>
<dbReference type="Proteomes" id="UP000234323">
    <property type="component" value="Unassembled WGS sequence"/>
</dbReference>
<evidence type="ECO:0008006" key="4">
    <source>
        <dbReference type="Google" id="ProtNLM"/>
    </source>
</evidence>
<evidence type="ECO:0000256" key="1">
    <source>
        <dbReference type="SAM" id="SignalP"/>
    </source>
</evidence>
<dbReference type="VEuPathDB" id="FungiDB:RhiirA1_540071"/>
<dbReference type="VEuPathDB" id="FungiDB:RhiirFUN_024819"/>
<dbReference type="OrthoDB" id="5985073at2759"/>
<gene>
    <name evidence="2" type="ORF">RhiirA4_423810</name>
</gene>
<accession>A0A2I1GV60</accession>
<feature type="signal peptide" evidence="1">
    <location>
        <begin position="1"/>
        <end position="23"/>
    </location>
</feature>
<dbReference type="EMBL" id="LLXI01000887">
    <property type="protein sequence ID" value="PKY50533.1"/>
    <property type="molecule type" value="Genomic_DNA"/>
</dbReference>
<reference evidence="2 3" key="1">
    <citation type="submission" date="2015-10" db="EMBL/GenBank/DDBJ databases">
        <title>Genome analyses suggest a sexual origin of heterokaryosis in a supposedly ancient asexual fungus.</title>
        <authorList>
            <person name="Ropars J."/>
            <person name="Sedzielewska K."/>
            <person name="Noel J."/>
            <person name="Charron P."/>
            <person name="Farinelli L."/>
            <person name="Marton T."/>
            <person name="Kruger M."/>
            <person name="Pelin A."/>
            <person name="Brachmann A."/>
            <person name="Corradi N."/>
        </authorList>
    </citation>
    <scope>NUCLEOTIDE SEQUENCE [LARGE SCALE GENOMIC DNA]</scope>
    <source>
        <strain evidence="2 3">A4</strain>
    </source>
</reference>
<organism evidence="2 3">
    <name type="scientific">Rhizophagus irregularis</name>
    <dbReference type="NCBI Taxonomy" id="588596"/>
    <lineage>
        <taxon>Eukaryota</taxon>
        <taxon>Fungi</taxon>
        <taxon>Fungi incertae sedis</taxon>
        <taxon>Mucoromycota</taxon>
        <taxon>Glomeromycotina</taxon>
        <taxon>Glomeromycetes</taxon>
        <taxon>Glomerales</taxon>
        <taxon>Glomeraceae</taxon>
        <taxon>Rhizophagus</taxon>
    </lineage>
</organism>
<keyword evidence="1" id="KW-0732">Signal</keyword>